<dbReference type="EMBL" id="JAXCGZ010000464">
    <property type="protein sequence ID" value="KAK7085943.1"/>
    <property type="molecule type" value="Genomic_DNA"/>
</dbReference>
<dbReference type="Pfam" id="PF02278">
    <property type="entry name" value="Lyase_8"/>
    <property type="match status" value="1"/>
</dbReference>
<dbReference type="Proteomes" id="UP001381693">
    <property type="component" value="Unassembled WGS sequence"/>
</dbReference>
<dbReference type="InterPro" id="IPR014718">
    <property type="entry name" value="GH-type_carb-bd"/>
</dbReference>
<dbReference type="GO" id="GO:0030246">
    <property type="term" value="F:carbohydrate binding"/>
    <property type="evidence" value="ECO:0007669"/>
    <property type="project" value="InterPro"/>
</dbReference>
<sequence length="798" mass="91289">MMTWYSGTDLDFDEDTIEGLYAAYLECTQWLHRGHNMEPSVNGRKITQGEYAAYLECTQWFHRRHIMEPSVNGRKITQGEYAAYLECTQWLHRGHIMEPSVNGRKITQGEYAAYLECTQWFHRGHIMEPSVNGRKITQGEYAAYLECTQWFHRRHIMEPSVNGRKITQGEYAAYLECTQWLHRGHIMEPSVNGRKITQGEYAAYLECTQWLHRGHIMEPSVNGRKITQGEYAAYLECTQWFHRRHIMEPSVNGRKITQGEYAAYLECTQWFHRGHIMEPSVNGRKITQGEYAAYLECTQWFHRRHIMEPSVNGRKITQGEYAAYLECTQWLHRGDIMEPSVNGRKITQGEYAAYLECTQWLHRGHIMEPSVNGRKITQGDMITHYAADGAIHDTGLNLQQIGRHLQDIEAALHRYDNVLPDPEFALIGHRHFFNSDLTIHQRREFYASVRLLSNRTMRPETYTSGPNADGFFQADGFMSILVDGGEYGERNNEIFQVYDWARIPSVTNQYTTDIPRFQSGNYYAKRFYNDARFVGGVTNDYIGLASMVYNRPYVPLTALKSWFFFDVIVVVGSNINLPQENVTSESVITTLTQITFDGEYVVCTQIGEELIPEMGNQSFVNPMWLYHRNVSYVFLEGGEHLFTSSETRSHDNKDLEAFTAWLDLTPSPKDATLAYAILPATSVEATRDFVNNPSVEVLSRSSSMHVVCHHPTITIGASLIEGGQSTALYCGGVGPLEIVTDIPCLVLIVINDYSPDTTEIALSISEPTHDYDQVNIAITLDGRQVEQLIDLPLDPVRG</sequence>
<accession>A0AAN9AEJ6</accession>
<keyword evidence="4" id="KW-1185">Reference proteome</keyword>
<dbReference type="GO" id="GO:0005975">
    <property type="term" value="P:carbohydrate metabolic process"/>
    <property type="evidence" value="ECO:0007669"/>
    <property type="project" value="InterPro"/>
</dbReference>
<protein>
    <recommendedName>
        <fullName evidence="2">Polysaccharide lyase family 8 central domain-containing protein</fullName>
    </recommendedName>
</protein>
<dbReference type="SUPFAM" id="SSF74650">
    <property type="entry name" value="Galactose mutarotase-like"/>
    <property type="match status" value="1"/>
</dbReference>
<name>A0AAN9AEJ6_HALRR</name>
<feature type="domain" description="Polysaccharide lyase family 8 central" evidence="2">
    <location>
        <begin position="429"/>
        <end position="682"/>
    </location>
</feature>
<comment type="caution">
    <text evidence="3">The sequence shown here is derived from an EMBL/GenBank/DDBJ whole genome shotgun (WGS) entry which is preliminary data.</text>
</comment>
<organism evidence="3 4">
    <name type="scientific">Halocaridina rubra</name>
    <name type="common">Hawaiian red shrimp</name>
    <dbReference type="NCBI Taxonomy" id="373956"/>
    <lineage>
        <taxon>Eukaryota</taxon>
        <taxon>Metazoa</taxon>
        <taxon>Ecdysozoa</taxon>
        <taxon>Arthropoda</taxon>
        <taxon>Crustacea</taxon>
        <taxon>Multicrustacea</taxon>
        <taxon>Malacostraca</taxon>
        <taxon>Eumalacostraca</taxon>
        <taxon>Eucarida</taxon>
        <taxon>Decapoda</taxon>
        <taxon>Pleocyemata</taxon>
        <taxon>Caridea</taxon>
        <taxon>Atyoidea</taxon>
        <taxon>Atyidae</taxon>
        <taxon>Halocaridina</taxon>
    </lineage>
</organism>
<proteinExistence type="predicted"/>
<evidence type="ECO:0000259" key="2">
    <source>
        <dbReference type="Pfam" id="PF02278"/>
    </source>
</evidence>
<feature type="non-terminal residue" evidence="3">
    <location>
        <position position="798"/>
    </location>
</feature>
<evidence type="ECO:0000256" key="1">
    <source>
        <dbReference type="ARBA" id="ARBA00023239"/>
    </source>
</evidence>
<evidence type="ECO:0000313" key="4">
    <source>
        <dbReference type="Proteomes" id="UP001381693"/>
    </source>
</evidence>
<dbReference type="InterPro" id="IPR038970">
    <property type="entry name" value="Lyase_8"/>
</dbReference>
<reference evidence="3 4" key="1">
    <citation type="submission" date="2023-11" db="EMBL/GenBank/DDBJ databases">
        <title>Halocaridina rubra genome assembly.</title>
        <authorList>
            <person name="Smith C."/>
        </authorList>
    </citation>
    <scope>NUCLEOTIDE SEQUENCE [LARGE SCALE GENOMIC DNA]</scope>
    <source>
        <strain evidence="3">EP-1</strain>
        <tissue evidence="3">Whole</tissue>
    </source>
</reference>
<evidence type="ECO:0000313" key="3">
    <source>
        <dbReference type="EMBL" id="KAK7085943.1"/>
    </source>
</evidence>
<dbReference type="Gene3D" id="2.70.98.10">
    <property type="match status" value="1"/>
</dbReference>
<dbReference type="AlphaFoldDB" id="A0AAN9AEJ6"/>
<dbReference type="InterPro" id="IPR003159">
    <property type="entry name" value="Lyase_8_central_dom"/>
</dbReference>
<dbReference type="InterPro" id="IPR011013">
    <property type="entry name" value="Gal_mutarotase_sf_dom"/>
</dbReference>
<keyword evidence="1" id="KW-0456">Lyase</keyword>
<dbReference type="GO" id="GO:0005576">
    <property type="term" value="C:extracellular region"/>
    <property type="evidence" value="ECO:0007669"/>
    <property type="project" value="InterPro"/>
</dbReference>
<dbReference type="InterPro" id="IPR011071">
    <property type="entry name" value="Lyase_8-like_C"/>
</dbReference>
<dbReference type="PANTHER" id="PTHR38481">
    <property type="entry name" value="HYALURONATE LYASE"/>
    <property type="match status" value="1"/>
</dbReference>
<dbReference type="GO" id="GO:0016829">
    <property type="term" value="F:lyase activity"/>
    <property type="evidence" value="ECO:0007669"/>
    <property type="project" value="UniProtKB-KW"/>
</dbReference>
<dbReference type="PANTHER" id="PTHR38481:SF1">
    <property type="entry name" value="HYALURONATE LYASE"/>
    <property type="match status" value="1"/>
</dbReference>
<gene>
    <name evidence="3" type="ORF">SK128_016973</name>
</gene>
<dbReference type="Gene3D" id="2.60.220.10">
    <property type="entry name" value="Polysaccharide lyase family 8-like, C-terminal"/>
    <property type="match status" value="1"/>
</dbReference>